<reference evidence="1 2" key="1">
    <citation type="submission" date="2016-05" db="EMBL/GenBank/DDBJ databases">
        <authorList>
            <person name="Gu J."/>
        </authorList>
    </citation>
    <scope>NUCLEOTIDE SEQUENCE [LARGE SCALE GENOMIC DNA]</scope>
    <source>
        <strain evidence="1 2">ACCC40021</strain>
    </source>
</reference>
<evidence type="ECO:0000313" key="2">
    <source>
        <dbReference type="Proteomes" id="UP000187191"/>
    </source>
</evidence>
<gene>
    <name evidence="1" type="ORF">A7J05_15780</name>
</gene>
<evidence type="ECO:0000313" key="1">
    <source>
        <dbReference type="EMBL" id="APY87000.1"/>
    </source>
</evidence>
<evidence type="ECO:0008006" key="3">
    <source>
        <dbReference type="Google" id="ProtNLM"/>
    </source>
</evidence>
<dbReference type="SUPFAM" id="SSF103481">
    <property type="entry name" value="Multidrug resistance efflux transporter EmrE"/>
    <property type="match status" value="1"/>
</dbReference>
<dbReference type="InterPro" id="IPR037185">
    <property type="entry name" value="EmrE-like"/>
</dbReference>
<dbReference type="RefSeq" id="WP_418347104.1">
    <property type="nucleotide sequence ID" value="NZ_CP015588.1"/>
</dbReference>
<organism evidence="1 2">
    <name type="scientific">Streptomyces alfalfae</name>
    <dbReference type="NCBI Taxonomy" id="1642299"/>
    <lineage>
        <taxon>Bacteria</taxon>
        <taxon>Bacillati</taxon>
        <taxon>Actinomycetota</taxon>
        <taxon>Actinomycetes</taxon>
        <taxon>Kitasatosporales</taxon>
        <taxon>Streptomycetaceae</taxon>
        <taxon>Streptomyces</taxon>
    </lineage>
</organism>
<name>A0ABM6GSI6_9ACTN</name>
<dbReference type="EMBL" id="CP015588">
    <property type="protein sequence ID" value="APY87000.1"/>
    <property type="molecule type" value="Genomic_DNA"/>
</dbReference>
<protein>
    <recommendedName>
        <fullName evidence="3">EamA domain-containing protein</fullName>
    </recommendedName>
</protein>
<accession>A0ABM6GSI6</accession>
<sequence>MFFRVLFDALALGAYAFARGCFRDHGLTPGKLGLAAPGRVFTVCNWVFLFRAYEATSISLATVVPRTQPFFLVLLRVRRRRPAPPRSGR</sequence>
<proteinExistence type="predicted"/>
<dbReference type="Proteomes" id="UP000187191">
    <property type="component" value="Chromosome"/>
</dbReference>
<keyword evidence="2" id="KW-1185">Reference proteome</keyword>